<dbReference type="OrthoDB" id="2901859at2"/>
<protein>
    <submittedName>
        <fullName evidence="1">Uncharacterized protein</fullName>
    </submittedName>
</protein>
<gene>
    <name evidence="1" type="ORF">DCC39_15280</name>
</gene>
<evidence type="ECO:0000313" key="1">
    <source>
        <dbReference type="EMBL" id="PWA08147.1"/>
    </source>
</evidence>
<dbReference type="EMBL" id="QCZG01000040">
    <property type="protein sequence ID" value="PWA08147.1"/>
    <property type="molecule type" value="Genomic_DNA"/>
</dbReference>
<dbReference type="AlphaFoldDB" id="A0A2U1JSG8"/>
<name>A0A2U1JSG8_9BACI</name>
<dbReference type="Proteomes" id="UP000245998">
    <property type="component" value="Unassembled WGS sequence"/>
</dbReference>
<keyword evidence="2" id="KW-1185">Reference proteome</keyword>
<comment type="caution">
    <text evidence="1">The sequence shown here is derived from an EMBL/GenBank/DDBJ whole genome shotgun (WGS) entry which is preliminary data.</text>
</comment>
<evidence type="ECO:0000313" key="2">
    <source>
        <dbReference type="Proteomes" id="UP000245998"/>
    </source>
</evidence>
<proteinExistence type="predicted"/>
<reference evidence="1 2" key="1">
    <citation type="submission" date="2018-04" db="EMBL/GenBank/DDBJ databases">
        <title>Camelliibacillus theae gen. nov., sp. nov., isolated from Pu'er tea.</title>
        <authorList>
            <person name="Niu L."/>
        </authorList>
    </citation>
    <scope>NUCLEOTIDE SEQUENCE [LARGE SCALE GENOMIC DNA]</scope>
    <source>
        <strain evidence="1 2">T8</strain>
    </source>
</reference>
<accession>A0A2U1JSG8</accession>
<sequence length="68" mass="7535">MSDDVLTILAEKFQSGENGKEVDGLTLIIDGKVKDIFEIIKSKQGIEDNTEVFKQIVVGGINQIIRNE</sequence>
<dbReference type="RefSeq" id="WP_116555769.1">
    <property type="nucleotide sequence ID" value="NZ_QCZG01000040.1"/>
</dbReference>
<organism evidence="1 2">
    <name type="scientific">Pueribacillus theae</name>
    <dbReference type="NCBI Taxonomy" id="2171751"/>
    <lineage>
        <taxon>Bacteria</taxon>
        <taxon>Bacillati</taxon>
        <taxon>Bacillota</taxon>
        <taxon>Bacilli</taxon>
        <taxon>Bacillales</taxon>
        <taxon>Bacillaceae</taxon>
        <taxon>Pueribacillus</taxon>
    </lineage>
</organism>